<sequence length="343" mass="38301">MVKLATARESRTYGPRRARNRWEYINAGLYLFAAILLIGGFVAQLAPTPLRAKSGLVVVLIGLALFTLVNCHDLVAHMAGIDYWFALMEFDVQLALVEFAVPLVNILGSILTFIGVLFFLIQAERGYGYRLEKHALNTLIAGPVFWALGSIHNLCQIYERSDGRVQILQKSVQVPFFMGSLLFLVGGVVNRNDIYGSIHTSLKILGRSWVWLCLSGSLLFATGGLLNLVKVFKMQQMDRMGLEKLRGGAQERFGREREGQVPLILENSRRKTGEEVRAVSVDSGRRKQNEEVRQMSEDGRRRTSSEEVRCVVAPVPVPTPTTYKDVLVGCRSKSASLDQFCFS</sequence>
<feature type="region of interest" description="Disordered" evidence="1">
    <location>
        <begin position="275"/>
        <end position="307"/>
    </location>
</feature>
<dbReference type="Proteomes" id="UP000504607">
    <property type="component" value="Chromosome 7"/>
</dbReference>
<keyword evidence="2" id="KW-1133">Transmembrane helix</keyword>
<accession>A0A6I9RFE9</accession>
<dbReference type="PANTHER" id="PTHR34967:SF1">
    <property type="entry name" value="OS02G0257200 PROTEIN"/>
    <property type="match status" value="1"/>
</dbReference>
<feature type="transmembrane region" description="Helical" evidence="2">
    <location>
        <begin position="209"/>
        <end position="229"/>
    </location>
</feature>
<keyword evidence="3" id="KW-1185">Reference proteome</keyword>
<organism evidence="3 4">
    <name type="scientific">Elaeis guineensis var. tenera</name>
    <name type="common">Oil palm</name>
    <dbReference type="NCBI Taxonomy" id="51953"/>
    <lineage>
        <taxon>Eukaryota</taxon>
        <taxon>Viridiplantae</taxon>
        <taxon>Streptophyta</taxon>
        <taxon>Embryophyta</taxon>
        <taxon>Tracheophyta</taxon>
        <taxon>Spermatophyta</taxon>
        <taxon>Magnoliopsida</taxon>
        <taxon>Liliopsida</taxon>
        <taxon>Arecaceae</taxon>
        <taxon>Arecoideae</taxon>
        <taxon>Cocoseae</taxon>
        <taxon>Elaeidinae</taxon>
        <taxon>Elaeis</taxon>
    </lineage>
</organism>
<dbReference type="AlphaFoldDB" id="A0A6I9RFE9"/>
<name>A0A6I9RFE9_ELAGV</name>
<dbReference type="PANTHER" id="PTHR34967">
    <property type="entry name" value="OS02G0257200 PROTEIN"/>
    <property type="match status" value="1"/>
</dbReference>
<dbReference type="RefSeq" id="XP_010925757.1">
    <property type="nucleotide sequence ID" value="XM_010927455.3"/>
</dbReference>
<keyword evidence="2" id="KW-0812">Transmembrane</keyword>
<evidence type="ECO:0000313" key="3">
    <source>
        <dbReference type="Proteomes" id="UP000504607"/>
    </source>
</evidence>
<dbReference type="InParanoid" id="A0A6I9RFE9"/>
<gene>
    <name evidence="4" type="primary">LOC105048216</name>
</gene>
<feature type="transmembrane region" description="Helical" evidence="2">
    <location>
        <begin position="99"/>
        <end position="121"/>
    </location>
</feature>
<feature type="transmembrane region" description="Helical" evidence="2">
    <location>
        <begin position="55"/>
        <end position="79"/>
    </location>
</feature>
<feature type="transmembrane region" description="Helical" evidence="2">
    <location>
        <begin position="24"/>
        <end position="43"/>
    </location>
</feature>
<reference evidence="4" key="1">
    <citation type="submission" date="2025-08" db="UniProtKB">
        <authorList>
            <consortium name="RefSeq"/>
        </authorList>
    </citation>
    <scope>IDENTIFICATION</scope>
</reference>
<protein>
    <submittedName>
        <fullName evidence="4">Uncharacterized protein LOC105048216</fullName>
    </submittedName>
</protein>
<keyword evidence="2" id="KW-0472">Membrane</keyword>
<evidence type="ECO:0000256" key="1">
    <source>
        <dbReference type="SAM" id="MobiDB-lite"/>
    </source>
</evidence>
<evidence type="ECO:0000313" key="4">
    <source>
        <dbReference type="RefSeq" id="XP_010925757.1"/>
    </source>
</evidence>
<evidence type="ECO:0000256" key="2">
    <source>
        <dbReference type="SAM" id="Phobius"/>
    </source>
</evidence>
<dbReference type="OrthoDB" id="1689175at2759"/>
<feature type="transmembrane region" description="Helical" evidence="2">
    <location>
        <begin position="172"/>
        <end position="189"/>
    </location>
</feature>
<proteinExistence type="predicted"/>